<dbReference type="AlphaFoldDB" id="A0A2P2J2C1"/>
<evidence type="ECO:0000256" key="1">
    <source>
        <dbReference type="SAM" id="Phobius"/>
    </source>
</evidence>
<name>A0A2P2J2C1_RHIMU</name>
<keyword evidence="1" id="KW-0472">Membrane</keyword>
<keyword evidence="1" id="KW-1133">Transmembrane helix</keyword>
<accession>A0A2P2J2C1</accession>
<protein>
    <submittedName>
        <fullName evidence="2">Uncharacterized protein</fullName>
    </submittedName>
</protein>
<organism evidence="2">
    <name type="scientific">Rhizophora mucronata</name>
    <name type="common">Asiatic mangrove</name>
    <dbReference type="NCBI Taxonomy" id="61149"/>
    <lineage>
        <taxon>Eukaryota</taxon>
        <taxon>Viridiplantae</taxon>
        <taxon>Streptophyta</taxon>
        <taxon>Embryophyta</taxon>
        <taxon>Tracheophyta</taxon>
        <taxon>Spermatophyta</taxon>
        <taxon>Magnoliopsida</taxon>
        <taxon>eudicotyledons</taxon>
        <taxon>Gunneridae</taxon>
        <taxon>Pentapetalae</taxon>
        <taxon>rosids</taxon>
        <taxon>fabids</taxon>
        <taxon>Malpighiales</taxon>
        <taxon>Rhizophoraceae</taxon>
        <taxon>Rhizophora</taxon>
    </lineage>
</organism>
<keyword evidence="1" id="KW-0812">Transmembrane</keyword>
<sequence>MFVSVMLSMCFVCAGLAVVNSLLCW</sequence>
<proteinExistence type="predicted"/>
<dbReference type="EMBL" id="GGEC01007135">
    <property type="protein sequence ID" value="MBW87618.1"/>
    <property type="molecule type" value="Transcribed_RNA"/>
</dbReference>
<feature type="transmembrane region" description="Helical" evidence="1">
    <location>
        <begin position="6"/>
        <end position="24"/>
    </location>
</feature>
<evidence type="ECO:0000313" key="2">
    <source>
        <dbReference type="EMBL" id="MBW87618.1"/>
    </source>
</evidence>
<reference evidence="2" key="1">
    <citation type="submission" date="2018-02" db="EMBL/GenBank/DDBJ databases">
        <title>Rhizophora mucronata_Transcriptome.</title>
        <authorList>
            <person name="Meera S.P."/>
            <person name="Sreeshan A."/>
            <person name="Augustine A."/>
        </authorList>
    </citation>
    <scope>NUCLEOTIDE SEQUENCE</scope>
    <source>
        <tissue evidence="2">Leaf</tissue>
    </source>
</reference>